<keyword evidence="10" id="KW-0067">ATP-binding</keyword>
<evidence type="ECO:0000256" key="1">
    <source>
        <dbReference type="ARBA" id="ARBA00001946"/>
    </source>
</evidence>
<keyword evidence="12" id="KW-0630">Potassium</keyword>
<evidence type="ECO:0000256" key="9">
    <source>
        <dbReference type="ARBA" id="ARBA00022741"/>
    </source>
</evidence>
<evidence type="ECO:0000256" key="11">
    <source>
        <dbReference type="ARBA" id="ARBA00022842"/>
    </source>
</evidence>
<evidence type="ECO:0000256" key="12">
    <source>
        <dbReference type="ARBA" id="ARBA00022958"/>
    </source>
</evidence>
<dbReference type="SUPFAM" id="SSF81660">
    <property type="entry name" value="Metal cation-transporting ATPase, ATP-binding domain N"/>
    <property type="match status" value="1"/>
</dbReference>
<dbReference type="InterPro" id="IPR018303">
    <property type="entry name" value="ATPase_P-typ_P_site"/>
</dbReference>
<evidence type="ECO:0000256" key="13">
    <source>
        <dbReference type="ARBA" id="ARBA00022967"/>
    </source>
</evidence>
<evidence type="ECO:0000256" key="10">
    <source>
        <dbReference type="ARBA" id="ARBA00022840"/>
    </source>
</evidence>
<feature type="transmembrane region" description="Helical" evidence="24">
    <location>
        <begin position="808"/>
        <end position="825"/>
    </location>
</feature>
<dbReference type="InterPro" id="IPR008250">
    <property type="entry name" value="ATPase_P-typ_transduc_dom_A_sf"/>
</dbReference>
<proteinExistence type="inferred from homology"/>
<evidence type="ECO:0000313" key="26">
    <source>
        <dbReference type="EMBL" id="OBA22042.1"/>
    </source>
</evidence>
<dbReference type="GO" id="GO:0016887">
    <property type="term" value="F:ATP hydrolysis activity"/>
    <property type="evidence" value="ECO:0007669"/>
    <property type="project" value="InterPro"/>
</dbReference>
<organism evidence="26 27">
    <name type="scientific">Metschnikowia bicuspidata var. bicuspidata NRRL YB-4993</name>
    <dbReference type="NCBI Taxonomy" id="869754"/>
    <lineage>
        <taxon>Eukaryota</taxon>
        <taxon>Fungi</taxon>
        <taxon>Dikarya</taxon>
        <taxon>Ascomycota</taxon>
        <taxon>Saccharomycotina</taxon>
        <taxon>Pichiomycetes</taxon>
        <taxon>Metschnikowiaceae</taxon>
        <taxon>Metschnikowia</taxon>
    </lineage>
</organism>
<evidence type="ECO:0000256" key="7">
    <source>
        <dbReference type="ARBA" id="ARBA00022692"/>
    </source>
</evidence>
<dbReference type="SFLD" id="SFLDG00002">
    <property type="entry name" value="C1.7:_P-type_atpase_like"/>
    <property type="match status" value="1"/>
</dbReference>
<comment type="caution">
    <text evidence="26">The sequence shown here is derived from an EMBL/GenBank/DDBJ whole genome shotgun (WGS) entry which is preliminary data.</text>
</comment>
<dbReference type="FunFam" id="3.40.1110.10:FF:000039">
    <property type="entry name" value="Sodium P-type ATPase"/>
    <property type="match status" value="1"/>
</dbReference>
<feature type="transmembrane region" description="Helical" evidence="24">
    <location>
        <begin position="342"/>
        <end position="372"/>
    </location>
</feature>
<comment type="catalytic activity">
    <reaction evidence="21">
        <text>K(+)(in) + ATP + H2O = K(+)(out) + ADP + phosphate + H(+)</text>
        <dbReference type="Rhea" id="RHEA:75815"/>
        <dbReference type="ChEBI" id="CHEBI:15377"/>
        <dbReference type="ChEBI" id="CHEBI:15378"/>
        <dbReference type="ChEBI" id="CHEBI:29103"/>
        <dbReference type="ChEBI" id="CHEBI:30616"/>
        <dbReference type="ChEBI" id="CHEBI:43474"/>
        <dbReference type="ChEBI" id="CHEBI:456216"/>
    </reaction>
</comment>
<dbReference type="Proteomes" id="UP000092555">
    <property type="component" value="Unassembled WGS sequence"/>
</dbReference>
<evidence type="ECO:0000313" key="27">
    <source>
        <dbReference type="Proteomes" id="UP000092555"/>
    </source>
</evidence>
<dbReference type="Pfam" id="PF00690">
    <property type="entry name" value="Cation_ATPase_N"/>
    <property type="match status" value="1"/>
</dbReference>
<comment type="similarity">
    <text evidence="19">Belongs to the cation transport ATPase (P-type) (TC 3.A.3) family. Type IID subfamily.</text>
</comment>
<dbReference type="Gene3D" id="2.70.150.10">
    <property type="entry name" value="Calcium-transporting ATPase, cytoplasmic transduction domain A"/>
    <property type="match status" value="1"/>
</dbReference>
<dbReference type="NCBIfam" id="TIGR01494">
    <property type="entry name" value="ATPase_P-type"/>
    <property type="match status" value="2"/>
</dbReference>
<dbReference type="InterPro" id="IPR044492">
    <property type="entry name" value="P_typ_ATPase_HD_dom"/>
</dbReference>
<feature type="domain" description="Cation-transporting P-type ATPase N-terminal" evidence="25">
    <location>
        <begin position="35"/>
        <end position="109"/>
    </location>
</feature>
<feature type="transmembrane region" description="Helical" evidence="24">
    <location>
        <begin position="1019"/>
        <end position="1039"/>
    </location>
</feature>
<dbReference type="GO" id="GO:0005524">
    <property type="term" value="F:ATP binding"/>
    <property type="evidence" value="ECO:0007669"/>
    <property type="project" value="UniProtKB-KW"/>
</dbReference>
<dbReference type="SMART" id="SM00831">
    <property type="entry name" value="Cation_ATPase_N"/>
    <property type="match status" value="1"/>
</dbReference>
<feature type="transmembrane region" description="Helical" evidence="24">
    <location>
        <begin position="984"/>
        <end position="1004"/>
    </location>
</feature>
<dbReference type="InterPro" id="IPR059000">
    <property type="entry name" value="ATPase_P-type_domA"/>
</dbReference>
<dbReference type="SFLD" id="SFLDS00003">
    <property type="entry name" value="Haloacid_Dehalogenase"/>
    <property type="match status" value="1"/>
</dbReference>
<dbReference type="AlphaFoldDB" id="A0A1A0HDS1"/>
<evidence type="ECO:0000256" key="23">
    <source>
        <dbReference type="SAM" id="MobiDB-lite"/>
    </source>
</evidence>
<dbReference type="EMBL" id="LXTC01000002">
    <property type="protein sequence ID" value="OBA22042.1"/>
    <property type="molecule type" value="Genomic_DNA"/>
</dbReference>
<dbReference type="Gene3D" id="3.40.1110.10">
    <property type="entry name" value="Calcium-transporting ATPase, cytoplasmic domain N"/>
    <property type="match status" value="1"/>
</dbReference>
<keyword evidence="14 24" id="KW-1133">Transmembrane helix</keyword>
<dbReference type="STRING" id="869754.A0A1A0HDS1"/>
<dbReference type="InterPro" id="IPR036412">
    <property type="entry name" value="HAD-like_sf"/>
</dbReference>
<dbReference type="SUPFAM" id="SSF81653">
    <property type="entry name" value="Calcium ATPase, transduction domain A"/>
    <property type="match status" value="1"/>
</dbReference>
<evidence type="ECO:0000256" key="14">
    <source>
        <dbReference type="ARBA" id="ARBA00022989"/>
    </source>
</evidence>
<keyword evidence="15" id="KW-0915">Sodium</keyword>
<evidence type="ECO:0000256" key="24">
    <source>
        <dbReference type="SAM" id="Phobius"/>
    </source>
</evidence>
<dbReference type="PRINTS" id="PR00119">
    <property type="entry name" value="CATATPASE"/>
</dbReference>
<dbReference type="Pfam" id="PF13246">
    <property type="entry name" value="Cation_ATPase"/>
    <property type="match status" value="1"/>
</dbReference>
<dbReference type="PANTHER" id="PTHR42861">
    <property type="entry name" value="CALCIUM-TRANSPORTING ATPASE"/>
    <property type="match status" value="1"/>
</dbReference>
<keyword evidence="7 24" id="KW-0812">Transmembrane</keyword>
<dbReference type="GeneID" id="30028728"/>
<dbReference type="Pfam" id="PF00689">
    <property type="entry name" value="Cation_ATPase_C"/>
    <property type="match status" value="1"/>
</dbReference>
<keyword evidence="6" id="KW-0597">Phosphoprotein</keyword>
<dbReference type="Pfam" id="PF00122">
    <property type="entry name" value="E1-E2_ATPase"/>
    <property type="match status" value="1"/>
</dbReference>
<keyword evidence="4" id="KW-1003">Cell membrane</keyword>
<evidence type="ECO:0000256" key="20">
    <source>
        <dbReference type="ARBA" id="ARBA00035029"/>
    </source>
</evidence>
<dbReference type="InterPro" id="IPR001757">
    <property type="entry name" value="P_typ_ATPase"/>
</dbReference>
<dbReference type="InterPro" id="IPR004014">
    <property type="entry name" value="ATPase_P-typ_cation-transptr_N"/>
</dbReference>
<dbReference type="InterPro" id="IPR006068">
    <property type="entry name" value="ATPase_P-typ_cation-transptr_C"/>
</dbReference>
<dbReference type="InterPro" id="IPR006414">
    <property type="entry name" value="P-type_ATPase_IID"/>
</dbReference>
<dbReference type="Pfam" id="PF08282">
    <property type="entry name" value="Hydrolase_3"/>
    <property type="match status" value="1"/>
</dbReference>
<feature type="region of interest" description="Disordered" evidence="23">
    <location>
        <begin position="1"/>
        <end position="29"/>
    </location>
</feature>
<dbReference type="SUPFAM" id="SSF56784">
    <property type="entry name" value="HAD-like"/>
    <property type="match status" value="1"/>
</dbReference>
<sequence length="1084" mass="119135">MASNNDLQDHRKIGSTGSDDASSSSTAVTKTTEFQPYRLSATRVLANFHTDGTQGLTTSQVEESFRQYGANTLGEADSISYTKILAHQTFNAMIMVLIISMVIALAIQDWISGGVIAAVVVINIGIGFYQEMKAEKTMGSLRSLSSPTARVTRNGDDLTIATEEVVPGDLVHVKVGDTIPADLRLIDIMNLETDEALLTGESLPVAKNANDVYTDSVPVPVGDRLNMVFSSSVVSKGRGSGVAVSTGLDTEIGKIAQSLKSNTGLIRKVDKTDGRKPSSKEYTHAVFGTMKDIIGNFLGVSQGTPLQKTLSWLAIELFWIAVIFAIVVMASQKFDVTKEVAIYAISVALAMIPSALIVVLTVTMAVGAQVMVTKNVIVRKLDSLEALGGIDDICSDKTGTLTQGKMIAKKVWVPSVGTFAMDNINEPFNPTVGDLSHTKFSPHFISETDEEVDFKPLERQNAVSFAKNFKNWINVATLANIATVSESKDETSGELVWKAHGDATEIAIQVFCCRLGYARDEIAQGFEHIEEFPFDSSIKRMTAVYKMNDRTKIFTKGAVERILERCTRWTGNTEELTDTSELISMTDEHRKEIEDNMNSLSTQGLRVLAFASRDFVDGKDDLKDRSSIETDLTFHGLVGIYDPPRLETAHSVKLCHKAGINVHMVTGDHPSTAKAIAQEVGIIPSNLYHYSEDVVKAMCMTATDFDALTDEQIDALPVLPLVIARCAPQTKVRMIEALHRRDKYCAMTGDGVNDSPSLKKADVGIAMGLNGSDVAKDASDIVLTDDNFSSILNAIEEGRRMAANIQKFILQLLAENVAQAFYLVVGLAFKDKSGFSVFPLSPVEVLWVLLVTSSFPAMGLGQEQAVDGILEQPPTRRVFTKELLADMMAYGIWMAACCMLGFTMVVFAVGDGDLGLGCNSTGADLDLCNLAFRGRSTSFAIMTWGALILAWECIHPDNSLFHMRQETDNPWWKQTAIDLWANQFLFWSVIGGFVSVFPVVYIPVINDKVFLHAPIGQEWGFAFAFSLLYLAGCEMWKWMKRIYKRRRNLKAKAKNPEYDLERTDNFEKYASFSRNNTVDPEMLK</sequence>
<dbReference type="FunFam" id="2.70.150.10:FF:000160">
    <property type="entry name" value="Sarcoplasmic/endoplasmic reticulum calcium ATPase 1"/>
    <property type="match status" value="1"/>
</dbReference>
<keyword evidence="18" id="KW-0739">Sodium transport</keyword>
<dbReference type="FunFam" id="3.40.50.1000:FF:000047">
    <property type="entry name" value="Sodium P-type ATPase"/>
    <property type="match status" value="1"/>
</dbReference>
<evidence type="ECO:0000256" key="6">
    <source>
        <dbReference type="ARBA" id="ARBA00022553"/>
    </source>
</evidence>
<comment type="catalytic activity">
    <reaction evidence="22">
        <text>Na(+)(in) + ATP + H2O = Na(+)(out) + ADP + phosphate + H(+)</text>
        <dbReference type="Rhea" id="RHEA:14633"/>
        <dbReference type="ChEBI" id="CHEBI:15377"/>
        <dbReference type="ChEBI" id="CHEBI:15378"/>
        <dbReference type="ChEBI" id="CHEBI:29101"/>
        <dbReference type="ChEBI" id="CHEBI:30616"/>
        <dbReference type="ChEBI" id="CHEBI:43474"/>
        <dbReference type="ChEBI" id="CHEBI:456216"/>
        <dbReference type="EC" id="7.2.2.3"/>
    </reaction>
    <physiologicalReaction direction="left-to-right" evidence="22">
        <dbReference type="Rhea" id="RHEA:14634"/>
    </physiologicalReaction>
</comment>
<evidence type="ECO:0000256" key="16">
    <source>
        <dbReference type="ARBA" id="ARBA00023065"/>
    </source>
</evidence>
<dbReference type="SFLD" id="SFLDF00027">
    <property type="entry name" value="p-type_atpase"/>
    <property type="match status" value="1"/>
</dbReference>
<dbReference type="Gene3D" id="3.40.50.1000">
    <property type="entry name" value="HAD superfamily/HAD-like"/>
    <property type="match status" value="1"/>
</dbReference>
<accession>A0A1A0HDS1</accession>
<reference evidence="26 27" key="1">
    <citation type="submission" date="2016-05" db="EMBL/GenBank/DDBJ databases">
        <title>Comparative genomics of biotechnologically important yeasts.</title>
        <authorList>
            <consortium name="DOE Joint Genome Institute"/>
            <person name="Riley R."/>
            <person name="Haridas S."/>
            <person name="Wolfe K.H."/>
            <person name="Lopes M.R."/>
            <person name="Hittinger C.T."/>
            <person name="Goker M."/>
            <person name="Salamov A."/>
            <person name="Wisecaver J."/>
            <person name="Long T.M."/>
            <person name="Aerts A.L."/>
            <person name="Barry K."/>
            <person name="Choi C."/>
            <person name="Clum A."/>
            <person name="Coughlan A.Y."/>
            <person name="Deshpande S."/>
            <person name="Douglass A.P."/>
            <person name="Hanson S.J."/>
            <person name="Klenk H.-P."/>
            <person name="LaButti K."/>
            <person name="Lapidus A."/>
            <person name="Lindquist E."/>
            <person name="Lipzen A."/>
            <person name="Meier-kolthoff J.P."/>
            <person name="Ohm R.A."/>
            <person name="Otillar R.P."/>
            <person name="Pangilinan J."/>
            <person name="Peng Y."/>
            <person name="Rokas A."/>
            <person name="Rosa C.A."/>
            <person name="Scheuner C."/>
            <person name="Sibirny A.A."/>
            <person name="Slot J.C."/>
            <person name="Stielow J.B."/>
            <person name="Sun H."/>
            <person name="Kurtzman C.P."/>
            <person name="Blackwell M."/>
            <person name="Grigoriev I.V."/>
            <person name="Jeffries T.W."/>
        </authorList>
    </citation>
    <scope>NUCLEOTIDE SEQUENCE [LARGE SCALE GENOMIC DNA]</scope>
    <source>
        <strain evidence="26 27">NRRL YB-4993</strain>
    </source>
</reference>
<evidence type="ECO:0000256" key="21">
    <source>
        <dbReference type="ARBA" id="ARBA00048599"/>
    </source>
</evidence>
<evidence type="ECO:0000256" key="22">
    <source>
        <dbReference type="ARBA" id="ARBA00049499"/>
    </source>
</evidence>
<feature type="transmembrane region" description="Helical" evidence="24">
    <location>
        <begin position="887"/>
        <end position="910"/>
    </location>
</feature>
<evidence type="ECO:0000256" key="15">
    <source>
        <dbReference type="ARBA" id="ARBA00023053"/>
    </source>
</evidence>
<dbReference type="GO" id="GO:0046872">
    <property type="term" value="F:metal ion binding"/>
    <property type="evidence" value="ECO:0007669"/>
    <property type="project" value="UniProtKB-KW"/>
</dbReference>
<keyword evidence="16" id="KW-0406">Ion transport</keyword>
<dbReference type="GO" id="GO:0030003">
    <property type="term" value="P:intracellular monoatomic cation homeostasis"/>
    <property type="evidence" value="ECO:0007669"/>
    <property type="project" value="UniProtKB-ARBA"/>
</dbReference>
<keyword evidence="11" id="KW-0460">Magnesium</keyword>
<keyword evidence="5" id="KW-0633">Potassium transport</keyword>
<dbReference type="PROSITE" id="PS00154">
    <property type="entry name" value="ATPASE_E1_E2"/>
    <property type="match status" value="1"/>
</dbReference>
<evidence type="ECO:0000256" key="8">
    <source>
        <dbReference type="ARBA" id="ARBA00022723"/>
    </source>
</evidence>
<dbReference type="InterPro" id="IPR023299">
    <property type="entry name" value="ATPase_P-typ_cyto_dom_N"/>
</dbReference>
<dbReference type="Gene3D" id="1.20.1110.10">
    <property type="entry name" value="Calcium-transporting ATPase, transmembrane domain"/>
    <property type="match status" value="2"/>
</dbReference>
<evidence type="ECO:0000259" key="25">
    <source>
        <dbReference type="SMART" id="SM00831"/>
    </source>
</evidence>
<name>A0A1A0HDS1_9ASCO</name>
<dbReference type="OrthoDB" id="3352408at2759"/>
<dbReference type="InterPro" id="IPR023298">
    <property type="entry name" value="ATPase_P-typ_TM_dom_sf"/>
</dbReference>
<feature type="transmembrane region" description="Helical" evidence="24">
    <location>
        <begin position="310"/>
        <end position="330"/>
    </location>
</feature>
<dbReference type="RefSeq" id="XP_018712538.1">
    <property type="nucleotide sequence ID" value="XM_018855752.1"/>
</dbReference>
<feature type="compositionally biased region" description="Low complexity" evidence="23">
    <location>
        <begin position="14"/>
        <end position="27"/>
    </location>
</feature>
<evidence type="ECO:0000256" key="18">
    <source>
        <dbReference type="ARBA" id="ARBA00023201"/>
    </source>
</evidence>
<keyword evidence="9" id="KW-0547">Nucleotide-binding</keyword>
<comment type="subcellular location">
    <subcellularLocation>
        <location evidence="2">Cell membrane</location>
        <topology evidence="2">Multi-pass membrane protein</topology>
    </subcellularLocation>
</comment>
<evidence type="ECO:0000256" key="3">
    <source>
        <dbReference type="ARBA" id="ARBA00022448"/>
    </source>
</evidence>
<dbReference type="InterPro" id="IPR023214">
    <property type="entry name" value="HAD_sf"/>
</dbReference>
<evidence type="ECO:0000256" key="2">
    <source>
        <dbReference type="ARBA" id="ARBA00004651"/>
    </source>
</evidence>
<keyword evidence="8" id="KW-0479">Metal-binding</keyword>
<dbReference type="SUPFAM" id="SSF81665">
    <property type="entry name" value="Calcium ATPase, transmembrane domain M"/>
    <property type="match status" value="1"/>
</dbReference>
<keyword evidence="27" id="KW-1185">Reference proteome</keyword>
<keyword evidence="13" id="KW-1278">Translocase</keyword>
<evidence type="ECO:0000256" key="5">
    <source>
        <dbReference type="ARBA" id="ARBA00022538"/>
    </source>
</evidence>
<feature type="transmembrane region" description="Helical" evidence="24">
    <location>
        <begin position="89"/>
        <end position="107"/>
    </location>
</feature>
<gene>
    <name evidence="26" type="ORF">METBIDRAFT_31011</name>
</gene>
<evidence type="ECO:0000256" key="4">
    <source>
        <dbReference type="ARBA" id="ARBA00022475"/>
    </source>
</evidence>
<evidence type="ECO:0000256" key="19">
    <source>
        <dbReference type="ARBA" id="ARBA00035017"/>
    </source>
</evidence>
<dbReference type="EC" id="7.2.2.3" evidence="20"/>
<dbReference type="NCBIfam" id="TIGR01523">
    <property type="entry name" value="ATPase-IID_K-Na"/>
    <property type="match status" value="1"/>
</dbReference>
<keyword evidence="3" id="KW-0813">Transport</keyword>
<dbReference type="FunFam" id="1.20.1110.10:FF:000015">
    <property type="entry name" value="Sodium ion P-type ATPase"/>
    <property type="match status" value="1"/>
</dbReference>
<comment type="cofactor">
    <cofactor evidence="1">
        <name>Mg(2+)</name>
        <dbReference type="ChEBI" id="CHEBI:18420"/>
    </cofactor>
</comment>
<evidence type="ECO:0000256" key="17">
    <source>
        <dbReference type="ARBA" id="ARBA00023136"/>
    </source>
</evidence>
<keyword evidence="17 24" id="KW-0472">Membrane</keyword>
<protein>
    <recommendedName>
        <fullName evidence="20">P-type Na(+) transporter</fullName>
        <ecNumber evidence="20">7.2.2.3</ecNumber>
    </recommendedName>
</protein>
<dbReference type="GO" id="GO:0005886">
    <property type="term" value="C:plasma membrane"/>
    <property type="evidence" value="ECO:0007669"/>
    <property type="project" value="UniProtKB-SubCell"/>
</dbReference>
<dbReference type="GO" id="GO:0008554">
    <property type="term" value="F:P-type sodium transporter activity"/>
    <property type="evidence" value="ECO:0007669"/>
    <property type="project" value="UniProtKB-EC"/>
</dbReference>
<feature type="transmembrane region" description="Helical" evidence="24">
    <location>
        <begin position="113"/>
        <end position="129"/>
    </location>
</feature>
<dbReference type="GO" id="GO:0006813">
    <property type="term" value="P:potassium ion transport"/>
    <property type="evidence" value="ECO:0007669"/>
    <property type="project" value="UniProtKB-KW"/>
</dbReference>